<dbReference type="InterPro" id="IPR036249">
    <property type="entry name" value="Thioredoxin-like_sf"/>
</dbReference>
<evidence type="ECO:0000313" key="4">
    <source>
        <dbReference type="Proteomes" id="UP001515480"/>
    </source>
</evidence>
<keyword evidence="1" id="KW-0732">Signal</keyword>
<keyword evidence="4" id="KW-1185">Reference proteome</keyword>
<feature type="domain" description="Thioredoxin" evidence="2">
    <location>
        <begin position="27"/>
        <end position="146"/>
    </location>
</feature>
<gene>
    <name evidence="3" type="ORF">AB1Y20_002209</name>
</gene>
<dbReference type="PANTHER" id="PTHR45663">
    <property type="entry name" value="GEO12009P1"/>
    <property type="match status" value="1"/>
</dbReference>
<dbReference type="SUPFAM" id="SSF52833">
    <property type="entry name" value="Thioredoxin-like"/>
    <property type="match status" value="1"/>
</dbReference>
<sequence>MLLAALVGLFANAAAFSAGALVRPPSSAVGAHTPPHPLMKLVRKVNTAEFEKEIQDCSTPILVDVMAVWCGPCQLMAPELEKVAQRLEGRCRVLKIDSEEEPDVASTLQIRGLPTILLINDMSIIMRAEGALMADELEKLVEHHAFGGPAPEISDIDRMPA</sequence>
<dbReference type="PRINTS" id="PR00421">
    <property type="entry name" value="THIOREDOXIN"/>
</dbReference>
<dbReference type="Proteomes" id="UP001515480">
    <property type="component" value="Unassembled WGS sequence"/>
</dbReference>
<accession>A0AB34JAL6</accession>
<protein>
    <recommendedName>
        <fullName evidence="2">Thioredoxin domain-containing protein</fullName>
    </recommendedName>
</protein>
<evidence type="ECO:0000313" key="3">
    <source>
        <dbReference type="EMBL" id="KAL1515589.1"/>
    </source>
</evidence>
<proteinExistence type="predicted"/>
<organism evidence="3 4">
    <name type="scientific">Prymnesium parvum</name>
    <name type="common">Toxic golden alga</name>
    <dbReference type="NCBI Taxonomy" id="97485"/>
    <lineage>
        <taxon>Eukaryota</taxon>
        <taxon>Haptista</taxon>
        <taxon>Haptophyta</taxon>
        <taxon>Prymnesiophyceae</taxon>
        <taxon>Prymnesiales</taxon>
        <taxon>Prymnesiaceae</taxon>
        <taxon>Prymnesium</taxon>
    </lineage>
</organism>
<reference evidence="3 4" key="1">
    <citation type="journal article" date="2024" name="Science">
        <title>Giant polyketide synthase enzymes in the biosynthesis of giant marine polyether toxins.</title>
        <authorList>
            <person name="Fallon T.R."/>
            <person name="Shende V.V."/>
            <person name="Wierzbicki I.H."/>
            <person name="Pendleton A.L."/>
            <person name="Watervoot N.F."/>
            <person name="Auber R.P."/>
            <person name="Gonzalez D.J."/>
            <person name="Wisecaver J.H."/>
            <person name="Moore B.S."/>
        </authorList>
    </citation>
    <scope>NUCLEOTIDE SEQUENCE [LARGE SCALE GENOMIC DNA]</scope>
    <source>
        <strain evidence="3 4">12B1</strain>
    </source>
</reference>
<comment type="caution">
    <text evidence="3">The sequence shown here is derived from an EMBL/GenBank/DDBJ whole genome shotgun (WGS) entry which is preliminary data.</text>
</comment>
<name>A0AB34JAL6_PRYPA</name>
<feature type="signal peptide" evidence="1">
    <location>
        <begin position="1"/>
        <end position="15"/>
    </location>
</feature>
<feature type="chain" id="PRO_5044199359" description="Thioredoxin domain-containing protein" evidence="1">
    <location>
        <begin position="16"/>
        <end position="161"/>
    </location>
</feature>
<dbReference type="Pfam" id="PF00085">
    <property type="entry name" value="Thioredoxin"/>
    <property type="match status" value="1"/>
</dbReference>
<dbReference type="InterPro" id="IPR013766">
    <property type="entry name" value="Thioredoxin_domain"/>
</dbReference>
<dbReference type="AlphaFoldDB" id="A0AB34JAL6"/>
<dbReference type="PANTHER" id="PTHR45663:SF11">
    <property type="entry name" value="GEO12009P1"/>
    <property type="match status" value="1"/>
</dbReference>
<dbReference type="EMBL" id="JBGBPQ010000011">
    <property type="protein sequence ID" value="KAL1515589.1"/>
    <property type="molecule type" value="Genomic_DNA"/>
</dbReference>
<dbReference type="GO" id="GO:0005737">
    <property type="term" value="C:cytoplasm"/>
    <property type="evidence" value="ECO:0007669"/>
    <property type="project" value="TreeGrafter"/>
</dbReference>
<dbReference type="PROSITE" id="PS51352">
    <property type="entry name" value="THIOREDOXIN_2"/>
    <property type="match status" value="1"/>
</dbReference>
<dbReference type="GO" id="GO:0015035">
    <property type="term" value="F:protein-disulfide reductase activity"/>
    <property type="evidence" value="ECO:0007669"/>
    <property type="project" value="TreeGrafter"/>
</dbReference>
<evidence type="ECO:0000259" key="2">
    <source>
        <dbReference type="PROSITE" id="PS51352"/>
    </source>
</evidence>
<dbReference type="CDD" id="cd02947">
    <property type="entry name" value="TRX_family"/>
    <property type="match status" value="1"/>
</dbReference>
<dbReference type="Gene3D" id="3.40.30.10">
    <property type="entry name" value="Glutaredoxin"/>
    <property type="match status" value="1"/>
</dbReference>
<evidence type="ECO:0000256" key="1">
    <source>
        <dbReference type="SAM" id="SignalP"/>
    </source>
</evidence>